<protein>
    <submittedName>
        <fullName evidence="2">Uncharacterized protein</fullName>
    </submittedName>
</protein>
<feature type="compositionally biased region" description="Polar residues" evidence="1">
    <location>
        <begin position="80"/>
        <end position="91"/>
    </location>
</feature>
<keyword evidence="3" id="KW-1185">Reference proteome</keyword>
<evidence type="ECO:0000313" key="2">
    <source>
        <dbReference type="EMBL" id="KZP20617.1"/>
    </source>
</evidence>
<dbReference type="EMBL" id="KV417553">
    <property type="protein sequence ID" value="KZP20617.1"/>
    <property type="molecule type" value="Genomic_DNA"/>
</dbReference>
<sequence length="163" mass="17470">MLNAKIAICDNENSNGAEIEVKRRRRKVSRATIKGPIKPDLEKGPHYRLGATRCRVAVGPRASRVNQSVSAAVKIIMMRTNTDGSTLTPPSAQCEPGTSSSPNRPPPHIHPPHPHNSPTQTAHSRASSFLPPLGATTPIPSSSGLHGSTMRNTRHASAEERPT</sequence>
<dbReference type="AlphaFoldDB" id="A0A166J925"/>
<evidence type="ECO:0000256" key="1">
    <source>
        <dbReference type="SAM" id="MobiDB-lite"/>
    </source>
</evidence>
<dbReference type="Proteomes" id="UP000076532">
    <property type="component" value="Unassembled WGS sequence"/>
</dbReference>
<feature type="compositionally biased region" description="Polar residues" evidence="1">
    <location>
        <begin position="138"/>
        <end position="151"/>
    </location>
</feature>
<feature type="region of interest" description="Disordered" evidence="1">
    <location>
        <begin position="80"/>
        <end position="163"/>
    </location>
</feature>
<evidence type="ECO:0000313" key="3">
    <source>
        <dbReference type="Proteomes" id="UP000076532"/>
    </source>
</evidence>
<accession>A0A166J925</accession>
<reference evidence="2 3" key="1">
    <citation type="journal article" date="2016" name="Mol. Biol. Evol.">
        <title>Comparative Genomics of Early-Diverging Mushroom-Forming Fungi Provides Insights into the Origins of Lignocellulose Decay Capabilities.</title>
        <authorList>
            <person name="Nagy L.G."/>
            <person name="Riley R."/>
            <person name="Tritt A."/>
            <person name="Adam C."/>
            <person name="Daum C."/>
            <person name="Floudas D."/>
            <person name="Sun H."/>
            <person name="Yadav J.S."/>
            <person name="Pangilinan J."/>
            <person name="Larsson K.H."/>
            <person name="Matsuura K."/>
            <person name="Barry K."/>
            <person name="Labutti K."/>
            <person name="Kuo R."/>
            <person name="Ohm R.A."/>
            <person name="Bhattacharya S.S."/>
            <person name="Shirouzu T."/>
            <person name="Yoshinaga Y."/>
            <person name="Martin F.M."/>
            <person name="Grigoriev I.V."/>
            <person name="Hibbett D.S."/>
        </authorList>
    </citation>
    <scope>NUCLEOTIDE SEQUENCE [LARGE SCALE GENOMIC DNA]</scope>
    <source>
        <strain evidence="2 3">CBS 109695</strain>
    </source>
</reference>
<gene>
    <name evidence="2" type="ORF">FIBSPDRAFT_954325</name>
</gene>
<organism evidence="2 3">
    <name type="scientific">Athelia psychrophila</name>
    <dbReference type="NCBI Taxonomy" id="1759441"/>
    <lineage>
        <taxon>Eukaryota</taxon>
        <taxon>Fungi</taxon>
        <taxon>Dikarya</taxon>
        <taxon>Basidiomycota</taxon>
        <taxon>Agaricomycotina</taxon>
        <taxon>Agaricomycetes</taxon>
        <taxon>Agaricomycetidae</taxon>
        <taxon>Atheliales</taxon>
        <taxon>Atheliaceae</taxon>
        <taxon>Athelia</taxon>
    </lineage>
</organism>
<proteinExistence type="predicted"/>
<name>A0A166J925_9AGAM</name>